<evidence type="ECO:0000256" key="5">
    <source>
        <dbReference type="ARBA" id="ARBA00023136"/>
    </source>
</evidence>
<dbReference type="GO" id="GO:0000139">
    <property type="term" value="C:Golgi membrane"/>
    <property type="evidence" value="ECO:0007669"/>
    <property type="project" value="TreeGrafter"/>
</dbReference>
<name>A0AAW1NXQ1_9CHLO</name>
<dbReference type="EMBL" id="JALJOQ010000117">
    <property type="protein sequence ID" value="KAK9796290.1"/>
    <property type="molecule type" value="Genomic_DNA"/>
</dbReference>
<sequence length="189" mass="22304">MQDLYGGKDFTNLNGQSYSPFQTVTRRYKYLLDKTTPHVYARWLALAAFIGLYAIRVLYIKGFYIITYALGIYNLNLLLGFLTPQVDPEMEGPTLPSKREDEFRPFVRRLPEFKFWYSAAKAFVLGFVLTFIPIFDVPVFWPILLLYWFVLLFITMKRQIKHMIKYRYIPFSTGKKQYKGKAAQSKESK</sequence>
<accession>A0AAW1NXQ1</accession>
<dbReference type="GO" id="GO:0006621">
    <property type="term" value="P:protein retention in ER lumen"/>
    <property type="evidence" value="ECO:0007669"/>
    <property type="project" value="TreeGrafter"/>
</dbReference>
<dbReference type="PIRSF" id="PIRSF016013">
    <property type="entry name" value="AtER_Rer1p"/>
    <property type="match status" value="1"/>
</dbReference>
<dbReference type="AlphaFoldDB" id="A0AAW1NXQ1"/>
<keyword evidence="4 7" id="KW-1133">Transmembrane helix</keyword>
<evidence type="ECO:0000313" key="9">
    <source>
        <dbReference type="Proteomes" id="UP001465755"/>
    </source>
</evidence>
<evidence type="ECO:0000256" key="6">
    <source>
        <dbReference type="PIRNR" id="PIRNR016013"/>
    </source>
</evidence>
<dbReference type="GO" id="GO:0006890">
    <property type="term" value="P:retrograde vesicle-mediated transport, Golgi to endoplasmic reticulum"/>
    <property type="evidence" value="ECO:0007669"/>
    <property type="project" value="TreeGrafter"/>
</dbReference>
<dbReference type="InterPro" id="IPR004932">
    <property type="entry name" value="Rer1"/>
</dbReference>
<feature type="transmembrane region" description="Helical" evidence="7">
    <location>
        <begin position="139"/>
        <end position="156"/>
    </location>
</feature>
<dbReference type="Proteomes" id="UP001465755">
    <property type="component" value="Unassembled WGS sequence"/>
</dbReference>
<keyword evidence="9" id="KW-1185">Reference proteome</keyword>
<proteinExistence type="inferred from homology"/>
<keyword evidence="5 6" id="KW-0472">Membrane</keyword>
<comment type="subcellular location">
    <subcellularLocation>
        <location evidence="1">Membrane</location>
        <topology evidence="1">Multi-pass membrane protein</topology>
    </subcellularLocation>
</comment>
<feature type="transmembrane region" description="Helical" evidence="7">
    <location>
        <begin position="115"/>
        <end position="133"/>
    </location>
</feature>
<evidence type="ECO:0000256" key="3">
    <source>
        <dbReference type="ARBA" id="ARBA00022692"/>
    </source>
</evidence>
<evidence type="ECO:0000256" key="1">
    <source>
        <dbReference type="ARBA" id="ARBA00004141"/>
    </source>
</evidence>
<reference evidence="8 9" key="1">
    <citation type="journal article" date="2024" name="Nat. Commun.">
        <title>Phylogenomics reveals the evolutionary origins of lichenization in chlorophyte algae.</title>
        <authorList>
            <person name="Puginier C."/>
            <person name="Libourel C."/>
            <person name="Otte J."/>
            <person name="Skaloud P."/>
            <person name="Haon M."/>
            <person name="Grisel S."/>
            <person name="Petersen M."/>
            <person name="Berrin J.G."/>
            <person name="Delaux P.M."/>
            <person name="Dal Grande F."/>
            <person name="Keller J."/>
        </authorList>
    </citation>
    <scope>NUCLEOTIDE SEQUENCE [LARGE SCALE GENOMIC DNA]</scope>
    <source>
        <strain evidence="8 9">SAG 2036</strain>
    </source>
</reference>
<evidence type="ECO:0000256" key="4">
    <source>
        <dbReference type="ARBA" id="ARBA00022989"/>
    </source>
</evidence>
<dbReference type="PANTHER" id="PTHR10743">
    <property type="entry name" value="PROTEIN RER1"/>
    <property type="match status" value="1"/>
</dbReference>
<dbReference type="PANTHER" id="PTHR10743:SF0">
    <property type="entry name" value="PROTEIN RER1"/>
    <property type="match status" value="1"/>
</dbReference>
<keyword evidence="3 7" id="KW-0812">Transmembrane</keyword>
<comment type="function">
    <text evidence="6">Involved in the retrieval of endoplasmic reticulum membrane proteins from the early Golgi compartment.</text>
</comment>
<feature type="transmembrane region" description="Helical" evidence="7">
    <location>
        <begin position="39"/>
        <end position="59"/>
    </location>
</feature>
<evidence type="ECO:0000256" key="7">
    <source>
        <dbReference type="SAM" id="Phobius"/>
    </source>
</evidence>
<comment type="similarity">
    <text evidence="2 6">Belongs to the RER1 family.</text>
</comment>
<evidence type="ECO:0000256" key="2">
    <source>
        <dbReference type="ARBA" id="ARBA00006070"/>
    </source>
</evidence>
<dbReference type="GO" id="GO:0005783">
    <property type="term" value="C:endoplasmic reticulum"/>
    <property type="evidence" value="ECO:0007669"/>
    <property type="project" value="GOC"/>
</dbReference>
<dbReference type="Pfam" id="PF03248">
    <property type="entry name" value="Rer1"/>
    <property type="match status" value="1"/>
</dbReference>
<comment type="caution">
    <text evidence="8">The sequence shown here is derived from an EMBL/GenBank/DDBJ whole genome shotgun (WGS) entry which is preliminary data.</text>
</comment>
<organism evidence="8 9">
    <name type="scientific">Symbiochloris irregularis</name>
    <dbReference type="NCBI Taxonomy" id="706552"/>
    <lineage>
        <taxon>Eukaryota</taxon>
        <taxon>Viridiplantae</taxon>
        <taxon>Chlorophyta</taxon>
        <taxon>core chlorophytes</taxon>
        <taxon>Trebouxiophyceae</taxon>
        <taxon>Trebouxiales</taxon>
        <taxon>Trebouxiaceae</taxon>
        <taxon>Symbiochloris</taxon>
    </lineage>
</organism>
<protein>
    <recommendedName>
        <fullName evidence="6">Protein RER1</fullName>
    </recommendedName>
</protein>
<evidence type="ECO:0000313" key="8">
    <source>
        <dbReference type="EMBL" id="KAK9796290.1"/>
    </source>
</evidence>
<gene>
    <name evidence="8" type="ORF">WJX73_006311</name>
</gene>